<dbReference type="SMART" id="SM00388">
    <property type="entry name" value="HisKA"/>
    <property type="match status" value="1"/>
</dbReference>
<dbReference type="InterPro" id="IPR005467">
    <property type="entry name" value="His_kinase_dom"/>
</dbReference>
<proteinExistence type="predicted"/>
<dbReference type="EMBL" id="BLYL01000011">
    <property type="protein sequence ID" value="GFO94883.1"/>
    <property type="molecule type" value="Genomic_DNA"/>
</dbReference>
<dbReference type="AlphaFoldDB" id="A0AAI9K3N3"/>
<dbReference type="SUPFAM" id="SSF52172">
    <property type="entry name" value="CheY-like"/>
    <property type="match status" value="1"/>
</dbReference>
<accession>A0AAI9K3N3</accession>
<comment type="function">
    <text evidence="8">May play the central regulatory role in sporulation. It may be an element of the effector pathway responsible for the activation of sporulation genes in response to nutritional stress. Spo0A may act in concert with spo0H (a sigma factor) to control the expression of some genes that are critical to the sporulation process.</text>
</comment>
<comment type="catalytic activity">
    <reaction evidence="1">
        <text>ATP + protein L-histidine = ADP + protein N-phospho-L-histidine.</text>
        <dbReference type="EC" id="2.7.13.3"/>
    </reaction>
</comment>
<evidence type="ECO:0000259" key="11">
    <source>
        <dbReference type="PROSITE" id="PS50110"/>
    </source>
</evidence>
<dbReference type="PANTHER" id="PTHR43047">
    <property type="entry name" value="TWO-COMPONENT HISTIDINE PROTEIN KINASE"/>
    <property type="match status" value="1"/>
</dbReference>
<evidence type="ECO:0000256" key="4">
    <source>
        <dbReference type="ARBA" id="ARBA00022553"/>
    </source>
</evidence>
<keyword evidence="7" id="KW-0902">Two-component regulatory system</keyword>
<evidence type="ECO:0000256" key="5">
    <source>
        <dbReference type="ARBA" id="ARBA00022679"/>
    </source>
</evidence>
<name>A0AAI9K3N3_9FIRM</name>
<keyword evidence="5" id="KW-0808">Transferase</keyword>
<organism evidence="12 13">
    <name type="scientific">Coprococcus eutactus</name>
    <dbReference type="NCBI Taxonomy" id="33043"/>
    <lineage>
        <taxon>Bacteria</taxon>
        <taxon>Bacillati</taxon>
        <taxon>Bacillota</taxon>
        <taxon>Clostridia</taxon>
        <taxon>Lachnospirales</taxon>
        <taxon>Lachnospiraceae</taxon>
        <taxon>Coprococcus</taxon>
    </lineage>
</organism>
<dbReference type="Gene3D" id="3.30.450.20">
    <property type="entry name" value="PAS domain"/>
    <property type="match status" value="1"/>
</dbReference>
<dbReference type="Pfam" id="PF02518">
    <property type="entry name" value="HATPase_c"/>
    <property type="match status" value="1"/>
</dbReference>
<dbReference type="InterPro" id="IPR004358">
    <property type="entry name" value="Sig_transdc_His_kin-like_C"/>
</dbReference>
<feature type="domain" description="Histidine kinase" evidence="10">
    <location>
        <begin position="305"/>
        <end position="528"/>
    </location>
</feature>
<evidence type="ECO:0000256" key="6">
    <source>
        <dbReference type="ARBA" id="ARBA00022777"/>
    </source>
</evidence>
<dbReference type="Proteomes" id="UP000660047">
    <property type="component" value="Unassembled WGS sequence"/>
</dbReference>
<dbReference type="InterPro" id="IPR036890">
    <property type="entry name" value="HATPase_C_sf"/>
</dbReference>
<comment type="caution">
    <text evidence="12">The sequence shown here is derived from an EMBL/GenBank/DDBJ whole genome shotgun (WGS) entry which is preliminary data.</text>
</comment>
<dbReference type="InterPro" id="IPR036097">
    <property type="entry name" value="HisK_dim/P_sf"/>
</dbReference>
<dbReference type="Pfam" id="PF00072">
    <property type="entry name" value="Response_reg"/>
    <property type="match status" value="1"/>
</dbReference>
<dbReference type="PANTHER" id="PTHR43047:SF64">
    <property type="entry name" value="HISTIDINE KINASE CONTAINING CHEY-HOMOLOGOUS RECEIVER DOMAIN AND PAS DOMAIN-RELATED"/>
    <property type="match status" value="1"/>
</dbReference>
<dbReference type="InterPro" id="IPR011006">
    <property type="entry name" value="CheY-like_superfamily"/>
</dbReference>
<dbReference type="Gene3D" id="3.30.565.10">
    <property type="entry name" value="Histidine kinase-like ATPase, C-terminal domain"/>
    <property type="match status" value="1"/>
</dbReference>
<dbReference type="SUPFAM" id="SSF47384">
    <property type="entry name" value="Homodimeric domain of signal transducing histidine kinase"/>
    <property type="match status" value="1"/>
</dbReference>
<keyword evidence="6" id="KW-0418">Kinase</keyword>
<dbReference type="InterPro" id="IPR003661">
    <property type="entry name" value="HisK_dim/P_dom"/>
</dbReference>
<gene>
    <name evidence="12" type="ORF">COEU31_19290</name>
</gene>
<evidence type="ECO:0000256" key="9">
    <source>
        <dbReference type="PROSITE-ProRule" id="PRU00169"/>
    </source>
</evidence>
<feature type="modified residue" description="4-aspartylphosphate" evidence="9">
    <location>
        <position position="602"/>
    </location>
</feature>
<evidence type="ECO:0000313" key="13">
    <source>
        <dbReference type="Proteomes" id="UP000660047"/>
    </source>
</evidence>
<evidence type="ECO:0000256" key="2">
    <source>
        <dbReference type="ARBA" id="ARBA00012438"/>
    </source>
</evidence>
<dbReference type="Gene3D" id="1.10.287.130">
    <property type="match status" value="1"/>
</dbReference>
<feature type="domain" description="Response regulatory" evidence="11">
    <location>
        <begin position="550"/>
        <end position="671"/>
    </location>
</feature>
<dbReference type="RefSeq" id="WP_055224296.1">
    <property type="nucleotide sequence ID" value="NZ_BLYL01000011.1"/>
</dbReference>
<keyword evidence="4 9" id="KW-0597">Phosphoprotein</keyword>
<evidence type="ECO:0000259" key="10">
    <source>
        <dbReference type="PROSITE" id="PS50109"/>
    </source>
</evidence>
<reference evidence="12" key="1">
    <citation type="submission" date="2020-06" db="EMBL/GenBank/DDBJ databases">
        <title>Characterization of fructooligosaccharide metabolism and fructooligosaccharide-degrading enzymes in human commensal butyrate producers.</title>
        <authorList>
            <person name="Tanno H."/>
            <person name="Fujii T."/>
            <person name="Hirano K."/>
            <person name="Maeno S."/>
            <person name="Tonozuka T."/>
            <person name="Sakamoto M."/>
            <person name="Ohkuma M."/>
            <person name="Tochio T."/>
            <person name="Endo A."/>
        </authorList>
    </citation>
    <scope>NUCLEOTIDE SEQUENCE</scope>
    <source>
        <strain evidence="12">JCM 31265</strain>
    </source>
</reference>
<dbReference type="GO" id="GO:0000155">
    <property type="term" value="F:phosphorelay sensor kinase activity"/>
    <property type="evidence" value="ECO:0007669"/>
    <property type="project" value="InterPro"/>
</dbReference>
<dbReference type="PROSITE" id="PS50110">
    <property type="entry name" value="RESPONSE_REGULATORY"/>
    <property type="match status" value="1"/>
</dbReference>
<dbReference type="PRINTS" id="PR00344">
    <property type="entry name" value="BCTRLSENSOR"/>
</dbReference>
<evidence type="ECO:0000256" key="7">
    <source>
        <dbReference type="ARBA" id="ARBA00023012"/>
    </source>
</evidence>
<dbReference type="SUPFAM" id="SSF55874">
    <property type="entry name" value="ATPase domain of HSP90 chaperone/DNA topoisomerase II/histidine kinase"/>
    <property type="match status" value="1"/>
</dbReference>
<dbReference type="InterPro" id="IPR001789">
    <property type="entry name" value="Sig_transdc_resp-reg_receiver"/>
</dbReference>
<dbReference type="Gene3D" id="3.40.50.2300">
    <property type="match status" value="1"/>
</dbReference>
<dbReference type="PROSITE" id="PS50109">
    <property type="entry name" value="HIS_KIN"/>
    <property type="match status" value="1"/>
</dbReference>
<dbReference type="EC" id="2.7.13.3" evidence="2"/>
<dbReference type="Pfam" id="PF00512">
    <property type="entry name" value="HisKA"/>
    <property type="match status" value="1"/>
</dbReference>
<dbReference type="CDD" id="cd17546">
    <property type="entry name" value="REC_hyHK_CKI1_RcsC-like"/>
    <property type="match status" value="1"/>
</dbReference>
<evidence type="ECO:0000256" key="1">
    <source>
        <dbReference type="ARBA" id="ARBA00000085"/>
    </source>
</evidence>
<evidence type="ECO:0000313" key="12">
    <source>
        <dbReference type="EMBL" id="GFO94883.1"/>
    </source>
</evidence>
<protein>
    <recommendedName>
        <fullName evidence="3">Stage 0 sporulation protein A homolog</fullName>
        <ecNumber evidence="2">2.7.13.3</ecNumber>
    </recommendedName>
</protein>
<dbReference type="InterPro" id="IPR003594">
    <property type="entry name" value="HATPase_dom"/>
</dbReference>
<evidence type="ECO:0000256" key="3">
    <source>
        <dbReference type="ARBA" id="ARBA00018672"/>
    </source>
</evidence>
<dbReference type="CDD" id="cd00082">
    <property type="entry name" value="HisKA"/>
    <property type="match status" value="1"/>
</dbReference>
<dbReference type="SMART" id="SM00448">
    <property type="entry name" value="REC"/>
    <property type="match status" value="1"/>
</dbReference>
<sequence length="672" mass="75502">MTENEANQSAEEQEKKVQSEIEETLAGAGIGMWTMVLMNDGRSMLYANKKMNALLGTTDDLSPEDRYVKWIAGITEESQQATAEYMETIRRDGKAEVIYTWMHPTRGLLHIRCGGVRDRSFTDGIKVRGYHQDITAVRNAEQAHKEKLREQDSVIKAVSSIYFIVCIFDLQTGKVRVIKEGDTFRKPAQNADYEAGKTIENVINDCVVEEDREQMRRFYNLDRLAEKLRTEKSVSKDFRDTLYGWCRITAIPVRTDEESELTRILIGVQEIDEEKKEEIRAQKLLAEAYEEAKRANTAKTEFLSRMSHDIRTPINGILGMSRIAEQCIDDRDRVMDALSKIDDAGKQLELLINDVLDMSRLESGRTELTSEPFDIIKVLRSGYDPILVMAQENDVKLTGAHFNIKHNMVIGSPLHLQRISLNILTNAIKYNKPGGTVEAWMDEIPVDGRHSNYVFRIADTGVGMSQEFISHLFEPFSREHTDAGTKYQGTGLGMAITKELLDLMGGSIEVDSKPGVGSTFTMKIPFEICTDVVEPEKPEDHEAVRLDGMKILLVEDNSLNMEIATFMVEMAGAVATTAANGREAVEIYRSHPAGSFDVILMDVMMPEMDGLEATRQIRSSDLEDAGTIPIIAMTANVFAEDVKKCKAAGMNEHIAKPLDEDKALHIIAGYRH</sequence>
<dbReference type="SMART" id="SM00387">
    <property type="entry name" value="HATPase_c"/>
    <property type="match status" value="1"/>
</dbReference>
<evidence type="ECO:0000256" key="8">
    <source>
        <dbReference type="ARBA" id="ARBA00024867"/>
    </source>
</evidence>